<dbReference type="InterPro" id="IPR045577">
    <property type="entry name" value="SENP3_5_cons_dom"/>
</dbReference>
<feature type="non-terminal residue" evidence="7">
    <location>
        <position position="1"/>
    </location>
</feature>
<gene>
    <name evidence="7" type="primary">Senp5</name>
    <name evidence="7" type="ORF">GTO96_0000818</name>
</gene>
<comment type="similarity">
    <text evidence="2">Belongs to the peptidase C48 family.</text>
</comment>
<dbReference type="PANTHER" id="PTHR41161:SF1">
    <property type="entry name" value="PROTEIN NCBP2AS2"/>
    <property type="match status" value="1"/>
</dbReference>
<organism evidence="7 8">
    <name type="scientific">Polypterus senegalus</name>
    <name type="common">Senegal bichir</name>
    <dbReference type="NCBI Taxonomy" id="55291"/>
    <lineage>
        <taxon>Eukaryota</taxon>
        <taxon>Metazoa</taxon>
        <taxon>Chordata</taxon>
        <taxon>Craniata</taxon>
        <taxon>Vertebrata</taxon>
        <taxon>Euteleostomi</taxon>
        <taxon>Actinopterygii</taxon>
        <taxon>Polypteriformes</taxon>
        <taxon>Polypteridae</taxon>
        <taxon>Polypterus</taxon>
    </lineage>
</organism>
<dbReference type="InterPro" id="IPR038765">
    <property type="entry name" value="Papain-like_cys_pep_sf"/>
</dbReference>
<dbReference type="SUPFAM" id="SSF54001">
    <property type="entry name" value="Cysteine proteinases"/>
    <property type="match status" value="1"/>
</dbReference>
<comment type="subcellular location">
    <subcellularLocation>
        <location evidence="1">Nucleus</location>
        <location evidence="1">Nucleolus</location>
    </subcellularLocation>
</comment>
<feature type="non-terminal residue" evidence="7">
    <location>
        <position position="410"/>
    </location>
</feature>
<evidence type="ECO:0000313" key="8">
    <source>
        <dbReference type="Proteomes" id="UP000886611"/>
    </source>
</evidence>
<name>A0A8X7X805_POLSE</name>
<evidence type="ECO:0000256" key="5">
    <source>
        <dbReference type="ARBA" id="ARBA00022801"/>
    </source>
</evidence>
<evidence type="ECO:0000256" key="2">
    <source>
        <dbReference type="ARBA" id="ARBA00005234"/>
    </source>
</evidence>
<dbReference type="Pfam" id="PF19722">
    <property type="entry name" value="SENP3_5_N"/>
    <property type="match status" value="1"/>
</dbReference>
<dbReference type="Pfam" id="PF02902">
    <property type="entry name" value="Peptidase_C48"/>
    <property type="match status" value="1"/>
</dbReference>
<dbReference type="InterPro" id="IPR003653">
    <property type="entry name" value="Peptidase_C48_C"/>
</dbReference>
<protein>
    <submittedName>
        <fullName evidence="7">SENP5 protease</fullName>
    </submittedName>
</protein>
<dbReference type="EMBL" id="JAATIS010004040">
    <property type="protein sequence ID" value="KAG2463146.1"/>
    <property type="molecule type" value="Genomic_DNA"/>
</dbReference>
<feature type="domain" description="Ubiquitin-like protease family profile" evidence="6">
    <location>
        <begin position="157"/>
        <end position="297"/>
    </location>
</feature>
<keyword evidence="5" id="KW-0378">Hydrolase</keyword>
<dbReference type="GO" id="GO:0008234">
    <property type="term" value="F:cysteine-type peptidase activity"/>
    <property type="evidence" value="ECO:0007669"/>
    <property type="project" value="InterPro"/>
</dbReference>
<keyword evidence="4" id="KW-0833">Ubl conjugation pathway</keyword>
<evidence type="ECO:0000256" key="1">
    <source>
        <dbReference type="ARBA" id="ARBA00004604"/>
    </source>
</evidence>
<evidence type="ECO:0000256" key="4">
    <source>
        <dbReference type="ARBA" id="ARBA00022786"/>
    </source>
</evidence>
<reference evidence="7 8" key="1">
    <citation type="journal article" date="2021" name="Cell">
        <title>Tracing the genetic footprints of vertebrate landing in non-teleost ray-finned fishes.</title>
        <authorList>
            <person name="Bi X."/>
            <person name="Wang K."/>
            <person name="Yang L."/>
            <person name="Pan H."/>
            <person name="Jiang H."/>
            <person name="Wei Q."/>
            <person name="Fang M."/>
            <person name="Yu H."/>
            <person name="Zhu C."/>
            <person name="Cai Y."/>
            <person name="He Y."/>
            <person name="Gan X."/>
            <person name="Zeng H."/>
            <person name="Yu D."/>
            <person name="Zhu Y."/>
            <person name="Jiang H."/>
            <person name="Qiu Q."/>
            <person name="Yang H."/>
            <person name="Zhang Y.E."/>
            <person name="Wang W."/>
            <person name="Zhu M."/>
            <person name="He S."/>
            <person name="Zhang G."/>
        </authorList>
    </citation>
    <scope>NUCLEOTIDE SEQUENCE [LARGE SCALE GENOMIC DNA]</scope>
    <source>
        <strain evidence="7">Bchr_013</strain>
    </source>
</reference>
<dbReference type="PANTHER" id="PTHR41161">
    <property type="entry name" value="PROTEIN NCBP2AS2"/>
    <property type="match status" value="1"/>
</dbReference>
<dbReference type="InterPro" id="IPR042407">
    <property type="entry name" value="NCBP2-AS2"/>
</dbReference>
<keyword evidence="3 7" id="KW-0645">Protease</keyword>
<dbReference type="AlphaFoldDB" id="A0A8X7X805"/>
<dbReference type="Gene3D" id="3.40.395.10">
    <property type="entry name" value="Adenoviral Proteinase, Chain A"/>
    <property type="match status" value="1"/>
</dbReference>
<keyword evidence="8" id="KW-1185">Reference proteome</keyword>
<evidence type="ECO:0000259" key="6">
    <source>
        <dbReference type="PROSITE" id="PS50600"/>
    </source>
</evidence>
<sequence>MRNANEQVNLTIINGSCDADTDGSCGMDVDLSLQCSDPFQEQLQDHLYCKISSRFVTETIHTDDLRKGEKKVSRQLQSHEIGNEEMREIIHDFLEEFYGKYGSYIPLTENDVLEKLKQVLNTDVSDRKSFIFTEVMKYQATLAVVPMGNFKVTYNKHTLTLEDLSTLDGQNWLNDQVINMYGELIMDAVPHKVHFFNSFFYRQLATKGYEGVKRWTKKVDLFSKNLLLVPIHLQIHWSLITVDIPNQNIQLYDSQGIHIKFLLEGTRDTRYDNIDVMAENPGTRANQQRRLKNVQISYCDQVGEMVLWRMLATLLNNQQVIEKLSESRPIRRAAQITAFAITKAQITGKDAAEKLLRSETLRQIRKETADKMPQDAGELSRRLGRLRTTFLREMKDGMRDVSRQIKNKGK</sequence>
<dbReference type="GO" id="GO:0005730">
    <property type="term" value="C:nucleolus"/>
    <property type="evidence" value="ECO:0007669"/>
    <property type="project" value="UniProtKB-SubCell"/>
</dbReference>
<dbReference type="GO" id="GO:0006508">
    <property type="term" value="P:proteolysis"/>
    <property type="evidence" value="ECO:0007669"/>
    <property type="project" value="UniProtKB-KW"/>
</dbReference>
<evidence type="ECO:0000256" key="3">
    <source>
        <dbReference type="ARBA" id="ARBA00022670"/>
    </source>
</evidence>
<accession>A0A8X7X805</accession>
<evidence type="ECO:0000313" key="7">
    <source>
        <dbReference type="EMBL" id="KAG2463146.1"/>
    </source>
</evidence>
<proteinExistence type="inferred from homology"/>
<dbReference type="PROSITE" id="PS50600">
    <property type="entry name" value="ULP_PROTEASE"/>
    <property type="match status" value="1"/>
</dbReference>
<dbReference type="Proteomes" id="UP000886611">
    <property type="component" value="Unassembled WGS sequence"/>
</dbReference>
<comment type="caution">
    <text evidence="7">The sequence shown here is derived from an EMBL/GenBank/DDBJ whole genome shotgun (WGS) entry which is preliminary data.</text>
</comment>